<name>A0A6P7J7J2_9TELE</name>
<feature type="compositionally biased region" description="Basic and acidic residues" evidence="2">
    <location>
        <begin position="932"/>
        <end position="961"/>
    </location>
</feature>
<dbReference type="InterPro" id="IPR032771">
    <property type="entry name" value="DUF4527"/>
</dbReference>
<evidence type="ECO:0000259" key="3">
    <source>
        <dbReference type="PROSITE" id="PS50853"/>
    </source>
</evidence>
<dbReference type="Pfam" id="PF15030">
    <property type="entry name" value="DUF4527"/>
    <property type="match status" value="1"/>
</dbReference>
<feature type="compositionally biased region" description="Basic and acidic residues" evidence="2">
    <location>
        <begin position="1062"/>
        <end position="1078"/>
    </location>
</feature>
<dbReference type="InterPro" id="IPR057884">
    <property type="entry name" value="FN3_RIM-BP1/2/3"/>
</dbReference>
<feature type="compositionally biased region" description="Basic and acidic residues" evidence="2">
    <location>
        <begin position="1670"/>
        <end position="1681"/>
    </location>
</feature>
<feature type="compositionally biased region" description="Low complexity" evidence="2">
    <location>
        <begin position="1386"/>
        <end position="1396"/>
    </location>
</feature>
<feature type="coiled-coil region" evidence="1">
    <location>
        <begin position="759"/>
        <end position="796"/>
    </location>
</feature>
<accession>A0A6P7J7J2</accession>
<protein>
    <submittedName>
        <fullName evidence="5">Early endosome antigen 1-like isoform X1</fullName>
    </submittedName>
</protein>
<dbReference type="OrthoDB" id="4158657at2759"/>
<dbReference type="PANTHER" id="PTHR36866:SF1">
    <property type="entry name" value="GENE 1043-RELATED"/>
    <property type="match status" value="1"/>
</dbReference>
<feature type="compositionally biased region" description="Basic and acidic residues" evidence="2">
    <location>
        <begin position="243"/>
        <end position="268"/>
    </location>
</feature>
<reference evidence="5" key="1">
    <citation type="submission" date="2025-08" db="UniProtKB">
        <authorList>
            <consortium name="RefSeq"/>
        </authorList>
    </citation>
    <scope>IDENTIFICATION</scope>
</reference>
<feature type="region of interest" description="Disordered" evidence="2">
    <location>
        <begin position="1386"/>
        <end position="1449"/>
    </location>
</feature>
<dbReference type="PANTHER" id="PTHR36866">
    <property type="entry name" value="CHROMOSOME 4 OPEN READING FRAME 50"/>
    <property type="match status" value="1"/>
</dbReference>
<dbReference type="PROSITE" id="PS50853">
    <property type="entry name" value="FN3"/>
    <property type="match status" value="1"/>
</dbReference>
<feature type="compositionally biased region" description="Polar residues" evidence="2">
    <location>
        <begin position="558"/>
        <end position="570"/>
    </location>
</feature>
<dbReference type="InterPro" id="IPR013783">
    <property type="entry name" value="Ig-like_fold"/>
</dbReference>
<dbReference type="InterPro" id="IPR003961">
    <property type="entry name" value="FN3_dom"/>
</dbReference>
<keyword evidence="1" id="KW-0175">Coiled coil</keyword>
<feature type="region of interest" description="Disordered" evidence="2">
    <location>
        <begin position="1579"/>
        <end position="1602"/>
    </location>
</feature>
<feature type="region of interest" description="Disordered" evidence="2">
    <location>
        <begin position="1644"/>
        <end position="1681"/>
    </location>
</feature>
<feature type="compositionally biased region" description="Basic and acidic residues" evidence="2">
    <location>
        <begin position="210"/>
        <end position="234"/>
    </location>
</feature>
<feature type="compositionally biased region" description="Basic and acidic residues" evidence="2">
    <location>
        <begin position="676"/>
        <end position="694"/>
    </location>
</feature>
<dbReference type="RefSeq" id="XP_028272296.1">
    <property type="nucleotide sequence ID" value="XM_028416495.1"/>
</dbReference>
<dbReference type="InParanoid" id="A0A6P7J7J2"/>
<sequence length="1783" mass="198745">MQSVGTAYPMEDHMTTSDMACIGSGFVTMETGSLGTEPDLQVLCNRVKVLEQRAGSAIQSDSYLRNRIRELQRSERSLLLQLYQLASASKLPSMQHSQRLDQRLHMLREEIRTMTQEKERGERVWRERLQRCQRQLKAKEEEMCRQSQYFENFKTQLQHKLSLACDREQSLQNRIYTLEKQLLDMTVSAATGMATIRAVRITAGTVTHMEEQDRLPSMRGEGEGEEEKKEERRRQWQPSVGIERGERQEGVEGKTAKDVEGGRVKDGKQTSNEARLQGFIISLQEDLRVLLEREEDRLTEQRGLMEQLHEAQENNHFLGCRVEEMKVEVHRLKLSESSLMEEVEELREENERLHQILRDAANQTQSQSSIIAESTNPSPGTTSPSCSPVVCSSSTLFTTAMGLSSVDSLGEIQPALDAHSSAVPPVCHKATAESLQNNTEDHSSSAKSKPLPKKDSLNLFHQYGPKPSTSLLSLSLTTEILDQFKLNLEESPSQESDALREAYRSLGLGEDLQALQEQRDHLEVELKHTQEQLQVVAQENAGLKLQLRKQAEEHETAQKSSGEKVSTLSTCDEDLRSSPTQDDDILSLAQEDLVQALNHENRALADRIEELLAHIDSREEEITKEQAELRRNISRLEEDHVRLEQGNQEQACLISELTKKTEDDLNTIMELQQKLTESRDSKDESHVSKQHWESENAASISLQNNLEESVDHVVASVLKGEENTKLLSSQETNVLTTVSGSGTQTSDPLTISPQNSLHASQLADQVAQLTHSVQMLKAEQNELTGYINSLREQQKEVALSVHTQTEEKQQLTRTVWGLKEEKDRICQSLAVLKQEREQQSRTVWGLKDEREQFIKSVSGLKEEKEQLVMSLSVLERDKEAITESVTTGKEERDRIMQSLKSLQIESQQLSQEVLHLKQERDKLSDSLQSLKTQRDMEPISFSSKEDQDRLMDSVSSLKEEKERTKHSISCLKQEEKQLTLIIQGLREERSSLQALQMQTERSQRQQLLSPSCPGLMKKTETLAGTGDYTTQRCQTNNHKGSFVQEQSDLMREIEALGAELKSSQEELDKSRAETKRLQSELSQSEVRREEAEREALRLTEAGHLTEETRKDNDSLTNQVRELQSKLTGLRREKTDALTLKSQIEAQYNVLTAQLKAKTVALEELNSEYIALKRGQGSRDDLSTVLVSLRTRYNDIRAKYDALLKRKSQTDLDVAPFKAKLSCLVVKCHERNRLLDQMMKAMHRQGWAEPELTQQVEHVLSDAAVQDYTAAFSPGSITKTQGYCAGFTPELISTLQNYTSAFTPDLTCPVIHNPANKKQQNGVKLESGVQSCESEKYTESTATTLHHCSDEGTPAAAGTLKKNANSPVPTSAVQDQANVQVLSLKESLSTSTPPLSSFIGPDQLMSQPKTIGEKEKREERKEKSSPGSSPRPASTFFSTSISPSRRLSSSEKILNLHEQLQKTLMSTCQAPESRGGGGERSRTSVSLSAPADLNLGSHTNSLPVTSTLVKHAPIITTKPAASNKSTTLFNAVASRSANAAFMLSTFTNHRLKADKSKMTMPALSSPSDIYVATVAPSKAESTSSSCSKTTTSPKQATEITDISDATASTDLSLRTTTNPTASGKATATNIFNMTSKIDGAATTFTTSSTQSAHSSPERPNKSARKSTAALEKSKTARPKAEAPAEVRSVDVIRTIGQSSLMIGWERPPLDELGCSNGTFVYGYRVFVDGEFHKSVMSSACTKCILENINLSVPVHISVQTLGSNGLTSNSVHSTYRTSVRRDQH</sequence>
<feature type="coiled-coil region" evidence="1">
    <location>
        <begin position="97"/>
        <end position="142"/>
    </location>
</feature>
<dbReference type="Gene3D" id="6.10.250.3110">
    <property type="match status" value="1"/>
</dbReference>
<feature type="region of interest" description="Disordered" evidence="2">
    <location>
        <begin position="1465"/>
        <end position="1491"/>
    </location>
</feature>
<evidence type="ECO:0000256" key="2">
    <source>
        <dbReference type="SAM" id="MobiDB-lite"/>
    </source>
</evidence>
<evidence type="ECO:0000313" key="4">
    <source>
        <dbReference type="Proteomes" id="UP000515145"/>
    </source>
</evidence>
<feature type="compositionally biased region" description="Low complexity" evidence="2">
    <location>
        <begin position="1644"/>
        <end position="1653"/>
    </location>
</feature>
<organism evidence="4 5">
    <name type="scientific">Parambassis ranga</name>
    <name type="common">Indian glassy fish</name>
    <dbReference type="NCBI Taxonomy" id="210632"/>
    <lineage>
        <taxon>Eukaryota</taxon>
        <taxon>Metazoa</taxon>
        <taxon>Chordata</taxon>
        <taxon>Craniata</taxon>
        <taxon>Vertebrata</taxon>
        <taxon>Euteleostomi</taxon>
        <taxon>Actinopterygii</taxon>
        <taxon>Neopterygii</taxon>
        <taxon>Teleostei</taxon>
        <taxon>Neoteleostei</taxon>
        <taxon>Acanthomorphata</taxon>
        <taxon>Ovalentaria</taxon>
        <taxon>Ambassidae</taxon>
        <taxon>Parambassis</taxon>
    </lineage>
</organism>
<feature type="coiled-coil region" evidence="1">
    <location>
        <begin position="594"/>
        <end position="646"/>
    </location>
</feature>
<feature type="region of interest" description="Disordered" evidence="2">
    <location>
        <begin position="1061"/>
        <end position="1092"/>
    </location>
</feature>
<feature type="compositionally biased region" description="Low complexity" evidence="2">
    <location>
        <begin position="1580"/>
        <end position="1591"/>
    </location>
</feature>
<feature type="compositionally biased region" description="Polar residues" evidence="2">
    <location>
        <begin position="361"/>
        <end position="373"/>
    </location>
</feature>
<feature type="region of interest" description="Disordered" evidence="2">
    <location>
        <begin position="549"/>
        <end position="583"/>
    </location>
</feature>
<feature type="compositionally biased region" description="Low complexity" evidence="2">
    <location>
        <begin position="374"/>
        <end position="387"/>
    </location>
</feature>
<dbReference type="Pfam" id="PF25523">
    <property type="entry name" value="Ig_RIMBP2"/>
    <property type="match status" value="1"/>
</dbReference>
<feature type="region of interest" description="Disordered" evidence="2">
    <location>
        <begin position="927"/>
        <end position="961"/>
    </location>
</feature>
<dbReference type="Proteomes" id="UP000515145">
    <property type="component" value="Chromosome 10"/>
</dbReference>
<feature type="region of interest" description="Disordered" evidence="2">
    <location>
        <begin position="1342"/>
        <end position="1371"/>
    </location>
</feature>
<proteinExistence type="predicted"/>
<feature type="region of interest" description="Disordered" evidence="2">
    <location>
        <begin position="361"/>
        <end position="387"/>
    </location>
</feature>
<feature type="compositionally biased region" description="Polar residues" evidence="2">
    <location>
        <begin position="1592"/>
        <end position="1602"/>
    </location>
</feature>
<gene>
    <name evidence="5" type="primary">LOC114442718</name>
</gene>
<feature type="coiled-coil region" evidence="1">
    <location>
        <begin position="512"/>
        <end position="546"/>
    </location>
</feature>
<dbReference type="Gene3D" id="2.60.40.10">
    <property type="entry name" value="Immunoglobulins"/>
    <property type="match status" value="1"/>
</dbReference>
<dbReference type="GeneID" id="114442718"/>
<feature type="region of interest" description="Disordered" evidence="2">
    <location>
        <begin position="674"/>
        <end position="695"/>
    </location>
</feature>
<keyword evidence="4" id="KW-1185">Reference proteome</keyword>
<feature type="compositionally biased region" description="Low complexity" evidence="2">
    <location>
        <begin position="1424"/>
        <end position="1446"/>
    </location>
</feature>
<feature type="region of interest" description="Disordered" evidence="2">
    <location>
        <begin position="434"/>
        <end position="460"/>
    </location>
</feature>
<feature type="domain" description="Fibronectin type-III" evidence="3">
    <location>
        <begin position="1681"/>
        <end position="1781"/>
    </location>
</feature>
<evidence type="ECO:0000313" key="5">
    <source>
        <dbReference type="RefSeq" id="XP_028272296.1"/>
    </source>
</evidence>
<feature type="region of interest" description="Disordered" evidence="2">
    <location>
        <begin position="210"/>
        <end position="270"/>
    </location>
</feature>
<evidence type="ECO:0000256" key="1">
    <source>
        <dbReference type="SAM" id="Coils"/>
    </source>
</evidence>
<feature type="compositionally biased region" description="Polar residues" evidence="2">
    <location>
        <begin position="1361"/>
        <end position="1371"/>
    </location>
</feature>
<feature type="compositionally biased region" description="Basic and acidic residues" evidence="2">
    <location>
        <begin position="1410"/>
        <end position="1423"/>
    </location>
</feature>